<dbReference type="Proteomes" id="UP000054776">
    <property type="component" value="Unassembled WGS sequence"/>
</dbReference>
<dbReference type="EMBL" id="JYDH01000081">
    <property type="protein sequence ID" value="KRY33454.1"/>
    <property type="molecule type" value="Genomic_DNA"/>
</dbReference>
<sequence>MSDYPKIRLSEGPPKILKTHACAYCLNSMIPYDGPQTKKMLQHENLLSNLVGSVYSSRCVVLTFACTCDSVCSIH</sequence>
<evidence type="ECO:0000313" key="2">
    <source>
        <dbReference type="Proteomes" id="UP000054776"/>
    </source>
</evidence>
<accession>A0A0V1B8Y4</accession>
<name>A0A0V1B8Y4_TRISP</name>
<dbReference type="AlphaFoldDB" id="A0A0V1B8Y4"/>
<comment type="caution">
    <text evidence="1">The sequence shown here is derived from an EMBL/GenBank/DDBJ whole genome shotgun (WGS) entry which is preliminary data.</text>
</comment>
<organism evidence="1 2">
    <name type="scientific">Trichinella spiralis</name>
    <name type="common">Trichina worm</name>
    <dbReference type="NCBI Taxonomy" id="6334"/>
    <lineage>
        <taxon>Eukaryota</taxon>
        <taxon>Metazoa</taxon>
        <taxon>Ecdysozoa</taxon>
        <taxon>Nematoda</taxon>
        <taxon>Enoplea</taxon>
        <taxon>Dorylaimia</taxon>
        <taxon>Trichinellida</taxon>
        <taxon>Trichinellidae</taxon>
        <taxon>Trichinella</taxon>
    </lineage>
</organism>
<proteinExistence type="predicted"/>
<gene>
    <name evidence="1" type="ORF">T01_200</name>
</gene>
<dbReference type="InParanoid" id="A0A0V1B8Y4"/>
<evidence type="ECO:0000313" key="1">
    <source>
        <dbReference type="EMBL" id="KRY33454.1"/>
    </source>
</evidence>
<keyword evidence="2" id="KW-1185">Reference proteome</keyword>
<reference evidence="1 2" key="1">
    <citation type="submission" date="2015-01" db="EMBL/GenBank/DDBJ databases">
        <title>Evolution of Trichinella species and genotypes.</title>
        <authorList>
            <person name="Korhonen P.K."/>
            <person name="Edoardo P."/>
            <person name="Giuseppe L.R."/>
            <person name="Gasser R.B."/>
        </authorList>
    </citation>
    <scope>NUCLEOTIDE SEQUENCE [LARGE SCALE GENOMIC DNA]</scope>
    <source>
        <strain evidence="1">ISS3</strain>
    </source>
</reference>
<protein>
    <submittedName>
        <fullName evidence="1">Uncharacterized protein</fullName>
    </submittedName>
</protein>